<dbReference type="EMBL" id="PQWO01000010">
    <property type="protein sequence ID" value="PZD72519.1"/>
    <property type="molecule type" value="Genomic_DNA"/>
</dbReference>
<dbReference type="RefSeq" id="WP_110987080.1">
    <property type="nucleotide sequence ID" value="NZ_CAWNWM010000010.1"/>
</dbReference>
<evidence type="ECO:0000313" key="1">
    <source>
        <dbReference type="EMBL" id="PZD72519.1"/>
    </source>
</evidence>
<dbReference type="Proteomes" id="UP000248857">
    <property type="component" value="Unassembled WGS sequence"/>
</dbReference>
<dbReference type="InterPro" id="IPR038296">
    <property type="entry name" value="ParD_sf"/>
</dbReference>
<name>A0A2W1JG02_9CYAN</name>
<reference evidence="1 2" key="1">
    <citation type="journal article" date="2018" name="Sci. Rep.">
        <title>A novel species of the marine cyanobacterium Acaryochloris with a unique pigment content and lifestyle.</title>
        <authorList>
            <person name="Partensky F."/>
            <person name="Six C."/>
            <person name="Ratin M."/>
            <person name="Garczarek L."/>
            <person name="Vaulot D."/>
            <person name="Probert I."/>
            <person name="Calteau A."/>
            <person name="Gourvil P."/>
            <person name="Marie D."/>
            <person name="Grebert T."/>
            <person name="Bouchier C."/>
            <person name="Le Panse S."/>
            <person name="Gachenot M."/>
            <person name="Rodriguez F."/>
            <person name="Garrido J.L."/>
        </authorList>
    </citation>
    <scope>NUCLEOTIDE SEQUENCE [LARGE SCALE GENOMIC DNA]</scope>
    <source>
        <strain evidence="1 2">RCC1774</strain>
    </source>
</reference>
<evidence type="ECO:0000313" key="2">
    <source>
        <dbReference type="Proteomes" id="UP000248857"/>
    </source>
</evidence>
<proteinExistence type="predicted"/>
<accession>A0A2W1JG02</accession>
<sequence length="89" mass="10095">MQLAFPPEIEAFVQRQLNSDKYQSVEDLILAAVELLQQQEDIYQGRLGELQQDAMIGWEASQQGQTIDGPTAMSQVRANLRDRRESSNT</sequence>
<organism evidence="1 2">
    <name type="scientific">Acaryochloris thomasi RCC1774</name>
    <dbReference type="NCBI Taxonomy" id="1764569"/>
    <lineage>
        <taxon>Bacteria</taxon>
        <taxon>Bacillati</taxon>
        <taxon>Cyanobacteriota</taxon>
        <taxon>Cyanophyceae</taxon>
        <taxon>Acaryochloridales</taxon>
        <taxon>Acaryochloridaceae</taxon>
        <taxon>Acaryochloris</taxon>
        <taxon>Acaryochloris thomasi</taxon>
    </lineage>
</organism>
<dbReference type="OrthoDB" id="517705at2"/>
<keyword evidence="2" id="KW-1185">Reference proteome</keyword>
<gene>
    <name evidence="1" type="ORF">C1752_03680</name>
</gene>
<protein>
    <recommendedName>
        <fullName evidence="3">Antitoxin ParD4</fullName>
    </recommendedName>
</protein>
<evidence type="ECO:0008006" key="3">
    <source>
        <dbReference type="Google" id="ProtNLM"/>
    </source>
</evidence>
<dbReference type="AlphaFoldDB" id="A0A2W1JG02"/>
<comment type="caution">
    <text evidence="1">The sequence shown here is derived from an EMBL/GenBank/DDBJ whole genome shotgun (WGS) entry which is preliminary data.</text>
</comment>
<dbReference type="Gene3D" id="6.10.10.120">
    <property type="entry name" value="Antitoxin ParD1-like"/>
    <property type="match status" value="1"/>
</dbReference>